<dbReference type="RefSeq" id="WP_106858000.1">
    <property type="nucleotide sequence ID" value="NZ_OGTP01000032.1"/>
</dbReference>
<accession>A0A2U3IE88</accession>
<dbReference type="Gene3D" id="3.40.50.300">
    <property type="entry name" value="P-loop containing nucleotide triphosphate hydrolases"/>
    <property type="match status" value="1"/>
</dbReference>
<dbReference type="EMBL" id="OGTP01000032">
    <property type="protein sequence ID" value="SPB18552.1"/>
    <property type="molecule type" value="Genomic_DNA"/>
</dbReference>
<protein>
    <submittedName>
        <fullName evidence="1">Phage protein</fullName>
    </submittedName>
</protein>
<dbReference type="Pfam" id="PF03237">
    <property type="entry name" value="Terminase_6N"/>
    <property type="match status" value="1"/>
</dbReference>
<dbReference type="AlphaFoldDB" id="A0A2U3IE88"/>
<dbReference type="Proteomes" id="UP000238169">
    <property type="component" value="Unassembled WGS sequence"/>
</dbReference>
<evidence type="ECO:0000313" key="2">
    <source>
        <dbReference type="Proteomes" id="UP000238169"/>
    </source>
</evidence>
<keyword evidence="2" id="KW-1185">Reference proteome</keyword>
<name>A0A2U3IE88_9BURK</name>
<reference evidence="2" key="1">
    <citation type="submission" date="2018-01" db="EMBL/GenBank/DDBJ databases">
        <authorList>
            <person name="Peeters C."/>
        </authorList>
    </citation>
    <scope>NUCLEOTIDE SEQUENCE [LARGE SCALE GENOMIC DNA]</scope>
</reference>
<organism evidence="1 2">
    <name type="scientific">Caballeronia novacaledonica</name>
    <dbReference type="NCBI Taxonomy" id="1544861"/>
    <lineage>
        <taxon>Bacteria</taxon>
        <taxon>Pseudomonadati</taxon>
        <taxon>Pseudomonadota</taxon>
        <taxon>Betaproteobacteria</taxon>
        <taxon>Burkholderiales</taxon>
        <taxon>Burkholderiaceae</taxon>
        <taxon>Caballeronia</taxon>
    </lineage>
</organism>
<proteinExistence type="predicted"/>
<sequence length="302" mass="33269">MPNSKPSSPRDAKVGEPVDRDAAAAELLARRRARATILAYADAIEVPGRPVGDDADADDCEQFEALSAPLAAHHRLILQRVEATNRTPHGRLMIFTPPGAGKSTFASVVFPSWYLGAAPDRRLILASYGDALASRMGRRTRSIVRQPRWQRLWNTELTADSHAAHAFALTNGSEYLASGMLAGVTGARCHGLIIDDPVRGREQADSEVVRDKVFDAYEDDLKTRLMPGGWIVIISTRWHEDDLAGRILPEGWHGESGRLACRDGNTWEVLCLQARCETDTDPLGRAPGEYLWPEWFGNPPVQ</sequence>
<dbReference type="OrthoDB" id="9771580at2"/>
<gene>
    <name evidence="1" type="ORF">NOV72_05752</name>
</gene>
<dbReference type="InterPro" id="IPR027417">
    <property type="entry name" value="P-loop_NTPase"/>
</dbReference>
<evidence type="ECO:0000313" key="1">
    <source>
        <dbReference type="EMBL" id="SPB18552.1"/>
    </source>
</evidence>